<accession>A0ACB8YYG4</accession>
<proteinExistence type="predicted"/>
<dbReference type="EMBL" id="CM042017">
    <property type="protein sequence ID" value="KAI3690471.1"/>
    <property type="molecule type" value="Genomic_DNA"/>
</dbReference>
<organism evidence="1 2">
    <name type="scientific">Cichorium intybus</name>
    <name type="common">Chicory</name>
    <dbReference type="NCBI Taxonomy" id="13427"/>
    <lineage>
        <taxon>Eukaryota</taxon>
        <taxon>Viridiplantae</taxon>
        <taxon>Streptophyta</taxon>
        <taxon>Embryophyta</taxon>
        <taxon>Tracheophyta</taxon>
        <taxon>Spermatophyta</taxon>
        <taxon>Magnoliopsida</taxon>
        <taxon>eudicotyledons</taxon>
        <taxon>Gunneridae</taxon>
        <taxon>Pentapetalae</taxon>
        <taxon>asterids</taxon>
        <taxon>campanulids</taxon>
        <taxon>Asterales</taxon>
        <taxon>Asteraceae</taxon>
        <taxon>Cichorioideae</taxon>
        <taxon>Cichorieae</taxon>
        <taxon>Cichoriinae</taxon>
        <taxon>Cichorium</taxon>
    </lineage>
</organism>
<comment type="caution">
    <text evidence="1">The sequence shown here is derived from an EMBL/GenBank/DDBJ whole genome shotgun (WGS) entry which is preliminary data.</text>
</comment>
<reference evidence="2" key="1">
    <citation type="journal article" date="2022" name="Mol. Ecol. Resour.">
        <title>The genomes of chicory, endive, great burdock and yacon provide insights into Asteraceae palaeo-polyploidization history and plant inulin production.</title>
        <authorList>
            <person name="Fan W."/>
            <person name="Wang S."/>
            <person name="Wang H."/>
            <person name="Wang A."/>
            <person name="Jiang F."/>
            <person name="Liu H."/>
            <person name="Zhao H."/>
            <person name="Xu D."/>
            <person name="Zhang Y."/>
        </authorList>
    </citation>
    <scope>NUCLEOTIDE SEQUENCE [LARGE SCALE GENOMIC DNA]</scope>
    <source>
        <strain evidence="2">cv. Punajuju</strain>
    </source>
</reference>
<name>A0ACB8YYG4_CICIN</name>
<reference evidence="1 2" key="2">
    <citation type="journal article" date="2022" name="Mol. Ecol. Resour.">
        <title>The genomes of chicory, endive, great burdock and yacon provide insights into Asteraceae paleo-polyploidization history and plant inulin production.</title>
        <authorList>
            <person name="Fan W."/>
            <person name="Wang S."/>
            <person name="Wang H."/>
            <person name="Wang A."/>
            <person name="Jiang F."/>
            <person name="Liu H."/>
            <person name="Zhao H."/>
            <person name="Xu D."/>
            <person name="Zhang Y."/>
        </authorList>
    </citation>
    <scope>NUCLEOTIDE SEQUENCE [LARGE SCALE GENOMIC DNA]</scope>
    <source>
        <strain evidence="2">cv. Punajuju</strain>
        <tissue evidence="1">Leaves</tissue>
    </source>
</reference>
<keyword evidence="2" id="KW-1185">Reference proteome</keyword>
<dbReference type="Proteomes" id="UP001055811">
    <property type="component" value="Linkage Group LG09"/>
</dbReference>
<evidence type="ECO:0000313" key="2">
    <source>
        <dbReference type="Proteomes" id="UP001055811"/>
    </source>
</evidence>
<sequence>MEDRRMAFFWVLWLVQVRKKKDEDIQMGDMNRNRHGHVTPIYREDQIPQRRGKVYELGMSSEVNKEEPRSLALTPK</sequence>
<protein>
    <submittedName>
        <fullName evidence="1">Uncharacterized protein</fullName>
    </submittedName>
</protein>
<gene>
    <name evidence="1" type="ORF">L2E82_48500</name>
</gene>
<evidence type="ECO:0000313" key="1">
    <source>
        <dbReference type="EMBL" id="KAI3690471.1"/>
    </source>
</evidence>